<dbReference type="CDD" id="cd06292">
    <property type="entry name" value="PBP1_AglR_RafR-like"/>
    <property type="match status" value="1"/>
</dbReference>
<protein>
    <submittedName>
        <fullName evidence="5">Transcriptional regulator, LacI family</fullName>
    </submittedName>
</protein>
<dbReference type="OrthoDB" id="3324394at2"/>
<keyword evidence="2" id="KW-0238">DNA-binding</keyword>
<dbReference type="InterPro" id="IPR000843">
    <property type="entry name" value="HTH_LacI"/>
</dbReference>
<name>A0A1H3W553_9ACTO</name>
<gene>
    <name evidence="5" type="ORF">SAMN02910418_00291</name>
</gene>
<evidence type="ECO:0000313" key="5">
    <source>
        <dbReference type="EMBL" id="SDZ82207.1"/>
    </source>
</evidence>
<accession>A0A1H3W553</accession>
<dbReference type="Pfam" id="PF13377">
    <property type="entry name" value="Peripla_BP_3"/>
    <property type="match status" value="1"/>
</dbReference>
<dbReference type="SUPFAM" id="SSF53822">
    <property type="entry name" value="Periplasmic binding protein-like I"/>
    <property type="match status" value="1"/>
</dbReference>
<dbReference type="PANTHER" id="PTHR30146">
    <property type="entry name" value="LACI-RELATED TRANSCRIPTIONAL REPRESSOR"/>
    <property type="match status" value="1"/>
</dbReference>
<dbReference type="SMART" id="SM00354">
    <property type="entry name" value="HTH_LACI"/>
    <property type="match status" value="1"/>
</dbReference>
<dbReference type="Gene3D" id="3.40.50.2300">
    <property type="match status" value="2"/>
</dbReference>
<dbReference type="GO" id="GO:0000976">
    <property type="term" value="F:transcription cis-regulatory region binding"/>
    <property type="evidence" value="ECO:0007669"/>
    <property type="project" value="TreeGrafter"/>
</dbReference>
<dbReference type="Gene3D" id="1.10.260.40">
    <property type="entry name" value="lambda repressor-like DNA-binding domains"/>
    <property type="match status" value="1"/>
</dbReference>
<keyword evidence="1" id="KW-0805">Transcription regulation</keyword>
<dbReference type="SUPFAM" id="SSF47413">
    <property type="entry name" value="lambda repressor-like DNA-binding domains"/>
    <property type="match status" value="1"/>
</dbReference>
<dbReference type="PROSITE" id="PS50932">
    <property type="entry name" value="HTH_LACI_2"/>
    <property type="match status" value="1"/>
</dbReference>
<dbReference type="InterPro" id="IPR028082">
    <property type="entry name" value="Peripla_BP_I"/>
</dbReference>
<dbReference type="Pfam" id="PF00356">
    <property type="entry name" value="LacI"/>
    <property type="match status" value="1"/>
</dbReference>
<evidence type="ECO:0000256" key="1">
    <source>
        <dbReference type="ARBA" id="ARBA00023015"/>
    </source>
</evidence>
<dbReference type="Proteomes" id="UP000199288">
    <property type="component" value="Unassembled WGS sequence"/>
</dbReference>
<evidence type="ECO:0000313" key="6">
    <source>
        <dbReference type="Proteomes" id="UP000199288"/>
    </source>
</evidence>
<keyword evidence="3" id="KW-0804">Transcription</keyword>
<dbReference type="RefSeq" id="WP_092561287.1">
    <property type="nucleotide sequence ID" value="NZ_FNQV01000002.1"/>
</dbReference>
<dbReference type="InterPro" id="IPR046335">
    <property type="entry name" value="LacI/GalR-like_sensor"/>
</dbReference>
<evidence type="ECO:0000256" key="2">
    <source>
        <dbReference type="ARBA" id="ARBA00023125"/>
    </source>
</evidence>
<dbReference type="AlphaFoldDB" id="A0A1H3W553"/>
<sequence length="334" mass="35414">MSSRIRLSDVARHAKVSTATVSRVVNDRPGVAKDKRRAVLAALDVLGYERPTESAPQSSGLIGLIVPELSNPVFPLYAQEIEQVLSTEGYMPLLCTQSPGGITEDEYVRTLLDRHVAGIIFVSGLHADSAADPERYTNLADTPFVTINGPNPEVSAPSFSCDDEDATARAFDHLVTLGHTSIGLAVGPQRFIPTQKKVAGFTAAHQRAGLNTEPHISSSLYTMEGGQAAAAELLRAGCTAIICASDMMAMGAVRQIRQLGLRVPDDISIVGYDDTPLIAYTDPPLTTIRQPVGRIARAAAGTLIQMIDGRTTSAASLVFAPELVVRASTGVLTP</sequence>
<dbReference type="GO" id="GO:0003700">
    <property type="term" value="F:DNA-binding transcription factor activity"/>
    <property type="evidence" value="ECO:0007669"/>
    <property type="project" value="TreeGrafter"/>
</dbReference>
<keyword evidence="6" id="KW-1185">Reference proteome</keyword>
<dbReference type="PROSITE" id="PS00356">
    <property type="entry name" value="HTH_LACI_1"/>
    <property type="match status" value="1"/>
</dbReference>
<dbReference type="CDD" id="cd01392">
    <property type="entry name" value="HTH_LacI"/>
    <property type="match status" value="1"/>
</dbReference>
<dbReference type="InterPro" id="IPR010982">
    <property type="entry name" value="Lambda_DNA-bd_dom_sf"/>
</dbReference>
<organism evidence="5 6">
    <name type="scientific">Bowdeniella nasicola</name>
    <dbReference type="NCBI Taxonomy" id="208480"/>
    <lineage>
        <taxon>Bacteria</taxon>
        <taxon>Bacillati</taxon>
        <taxon>Actinomycetota</taxon>
        <taxon>Actinomycetes</taxon>
        <taxon>Actinomycetales</taxon>
        <taxon>Actinomycetaceae</taxon>
        <taxon>Bowdeniella</taxon>
    </lineage>
</organism>
<reference evidence="6" key="1">
    <citation type="submission" date="2016-10" db="EMBL/GenBank/DDBJ databases">
        <authorList>
            <person name="Varghese N."/>
            <person name="Submissions S."/>
        </authorList>
    </citation>
    <scope>NUCLEOTIDE SEQUENCE [LARGE SCALE GENOMIC DNA]</scope>
    <source>
        <strain evidence="6">KPR-1</strain>
    </source>
</reference>
<dbReference type="EMBL" id="FNQV01000002">
    <property type="protein sequence ID" value="SDZ82207.1"/>
    <property type="molecule type" value="Genomic_DNA"/>
</dbReference>
<evidence type="ECO:0000259" key="4">
    <source>
        <dbReference type="PROSITE" id="PS50932"/>
    </source>
</evidence>
<dbReference type="PANTHER" id="PTHR30146:SF153">
    <property type="entry name" value="LACTOSE OPERON REPRESSOR"/>
    <property type="match status" value="1"/>
</dbReference>
<evidence type="ECO:0000256" key="3">
    <source>
        <dbReference type="ARBA" id="ARBA00023163"/>
    </source>
</evidence>
<feature type="domain" description="HTH lacI-type" evidence="4">
    <location>
        <begin position="5"/>
        <end position="60"/>
    </location>
</feature>
<proteinExistence type="predicted"/>